<dbReference type="PANTHER" id="PTHR14024:SF25">
    <property type="entry name" value="PERILIPIN-2"/>
    <property type="match status" value="1"/>
</dbReference>
<dbReference type="OrthoDB" id="376826at2759"/>
<dbReference type="GO" id="GO:0005829">
    <property type="term" value="C:cytosol"/>
    <property type="evidence" value="ECO:0007669"/>
    <property type="project" value="TreeGrafter"/>
</dbReference>
<evidence type="ECO:0000256" key="5">
    <source>
        <dbReference type="SAM" id="MobiDB-lite"/>
    </source>
</evidence>
<reference evidence="6" key="1">
    <citation type="submission" date="2021-04" db="EMBL/GenBank/DDBJ databases">
        <authorList>
            <consortium name="Wellcome Sanger Institute Data Sharing"/>
        </authorList>
    </citation>
    <scope>NUCLEOTIDE SEQUENCE [LARGE SCALE GENOMIC DNA]</scope>
</reference>
<protein>
    <recommendedName>
        <fullName evidence="4">Perilipin</fullName>
    </recommendedName>
</protein>
<comment type="similarity">
    <text evidence="2 4">Belongs to the perilipin family.</text>
</comment>
<gene>
    <name evidence="6" type="primary">PLIN2</name>
    <name evidence="6" type="synonym">plin2</name>
</gene>
<feature type="compositionally biased region" description="Low complexity" evidence="5">
    <location>
        <begin position="414"/>
        <end position="427"/>
    </location>
</feature>
<dbReference type="Gene3D" id="1.20.120.340">
    <property type="entry name" value="Flagellar protein FliS"/>
    <property type="match status" value="1"/>
</dbReference>
<feature type="region of interest" description="Disordered" evidence="5">
    <location>
        <begin position="404"/>
        <end position="447"/>
    </location>
</feature>
<evidence type="ECO:0000256" key="3">
    <source>
        <dbReference type="ARBA" id="ARBA00022677"/>
    </source>
</evidence>
<reference evidence="6" key="3">
    <citation type="submission" date="2025-09" db="UniProtKB">
        <authorList>
            <consortium name="Ensembl"/>
        </authorList>
    </citation>
    <scope>IDENTIFICATION</scope>
</reference>
<evidence type="ECO:0000256" key="4">
    <source>
        <dbReference type="PIRNR" id="PIRNR036881"/>
    </source>
</evidence>
<dbReference type="Gene3D" id="3.30.720.170">
    <property type="entry name" value="Perilipin, alpha-beta domain"/>
    <property type="match status" value="1"/>
</dbReference>
<evidence type="ECO:0000256" key="1">
    <source>
        <dbReference type="ARBA" id="ARBA00004502"/>
    </source>
</evidence>
<proteinExistence type="inferred from homology"/>
<dbReference type="PIRSF" id="PIRSF036881">
    <property type="entry name" value="PAT"/>
    <property type="match status" value="1"/>
</dbReference>
<sequence length="447" mass="48527">MAAAAVIINQNVVERVTSLPLVSSTCDLVSTVYSSTKDTHPYIRTVCEAAEVGVRNITSAVFTTASPIIGKLEPQIALANDLACKGLDKIEKTLPILHQPSEQIVSSAKDVVTSAKDVMTGTVSGAKDTVSDTLTSAVEKTRGAVQGGVERTRAVVSGSVSTVLDSRVARLVSSGVDSALSTSESLVDQYLPLTEDELELEAKTVRGFDERERSYYVRLGSLSTKLRKRAYTRAVSRIQDAKQRSREFISELNSTVDLIEYGRKNIDGANQMVNDKLSSLVAWRSSGPNQQDGHEAEVIESRTLALARSLTQQLQTTCLTLVSSLQGLPNNIQQEALSLSRSASQMYTNFSKANRLGDVPDSVLSSSRAQLARMRDSLDHVMDYVVNNTPLNWLVGPFYPRMAPEQSQNRANGASSTPATSSSSPSSQTHREQPMEVEMESLKSQQH</sequence>
<dbReference type="SUPFAM" id="SSF109775">
    <property type="entry name" value="Mannose-6-phosphate receptor binding protein 1 (Tip47), C-terminal domain"/>
    <property type="match status" value="1"/>
</dbReference>
<dbReference type="Pfam" id="PF03036">
    <property type="entry name" value="Perilipin"/>
    <property type="match status" value="1"/>
</dbReference>
<dbReference type="PANTHER" id="PTHR14024">
    <property type="entry name" value="PERILIPIN"/>
    <property type="match status" value="1"/>
</dbReference>
<accession>A0A671YVB0</accession>
<dbReference type="GO" id="GO:0019915">
    <property type="term" value="P:lipid storage"/>
    <property type="evidence" value="ECO:0007669"/>
    <property type="project" value="TreeGrafter"/>
</dbReference>
<organism evidence="6 7">
    <name type="scientific">Sparus aurata</name>
    <name type="common">Gilthead sea bream</name>
    <dbReference type="NCBI Taxonomy" id="8175"/>
    <lineage>
        <taxon>Eukaryota</taxon>
        <taxon>Metazoa</taxon>
        <taxon>Chordata</taxon>
        <taxon>Craniata</taxon>
        <taxon>Vertebrata</taxon>
        <taxon>Euteleostomi</taxon>
        <taxon>Actinopterygii</taxon>
        <taxon>Neopterygii</taxon>
        <taxon>Teleostei</taxon>
        <taxon>Neoteleostei</taxon>
        <taxon>Acanthomorphata</taxon>
        <taxon>Eupercaria</taxon>
        <taxon>Spariformes</taxon>
        <taxon>Sparidae</taxon>
        <taxon>Sparus</taxon>
    </lineage>
</organism>
<dbReference type="GO" id="GO:0005811">
    <property type="term" value="C:lipid droplet"/>
    <property type="evidence" value="ECO:0007669"/>
    <property type="project" value="UniProtKB-SubCell"/>
</dbReference>
<evidence type="ECO:0000313" key="7">
    <source>
        <dbReference type="Proteomes" id="UP000472265"/>
    </source>
</evidence>
<dbReference type="FunCoup" id="A0A671YVB0">
    <property type="interactions" value="542"/>
</dbReference>
<dbReference type="InterPro" id="IPR004279">
    <property type="entry name" value="Perilipin"/>
</dbReference>
<keyword evidence="3" id="KW-0551">Lipid droplet</keyword>
<reference evidence="6" key="2">
    <citation type="submission" date="2025-08" db="UniProtKB">
        <authorList>
            <consortium name="Ensembl"/>
        </authorList>
    </citation>
    <scope>IDENTIFICATION</scope>
</reference>
<dbReference type="InParanoid" id="A0A671YVB0"/>
<dbReference type="Proteomes" id="UP000472265">
    <property type="component" value="Chromosome 10"/>
</dbReference>
<dbReference type="AlphaFoldDB" id="A0A671YVB0"/>
<dbReference type="Ensembl" id="ENSSAUT00010070571.1">
    <property type="protein sequence ID" value="ENSSAUP00010067411.1"/>
    <property type="gene ID" value="ENSSAUG00010026804.1"/>
</dbReference>
<evidence type="ECO:0000256" key="2">
    <source>
        <dbReference type="ARBA" id="ARBA00006311"/>
    </source>
</evidence>
<comment type="subcellular location">
    <subcellularLocation>
        <location evidence="1">Lipid droplet</location>
    </subcellularLocation>
</comment>
<name>A0A671YVB0_SPAAU</name>
<keyword evidence="7" id="KW-1185">Reference proteome</keyword>
<dbReference type="OMA" id="MGFISEL"/>
<dbReference type="GeneTree" id="ENSGT00950000182920"/>
<evidence type="ECO:0000313" key="6">
    <source>
        <dbReference type="Ensembl" id="ENSSAUP00010067411.1"/>
    </source>
</evidence>
<dbReference type="GO" id="GO:0010890">
    <property type="term" value="P:positive regulation of triglyceride storage"/>
    <property type="evidence" value="ECO:0007669"/>
    <property type="project" value="TreeGrafter"/>
</dbReference>